<protein>
    <submittedName>
        <fullName evidence="1">Uncharacterized protein</fullName>
    </submittedName>
</protein>
<name>A0ACB9QUB3_9MYRT</name>
<organism evidence="1 2">
    <name type="scientific">Melastoma candidum</name>
    <dbReference type="NCBI Taxonomy" id="119954"/>
    <lineage>
        <taxon>Eukaryota</taxon>
        <taxon>Viridiplantae</taxon>
        <taxon>Streptophyta</taxon>
        <taxon>Embryophyta</taxon>
        <taxon>Tracheophyta</taxon>
        <taxon>Spermatophyta</taxon>
        <taxon>Magnoliopsida</taxon>
        <taxon>eudicotyledons</taxon>
        <taxon>Gunneridae</taxon>
        <taxon>Pentapetalae</taxon>
        <taxon>rosids</taxon>
        <taxon>malvids</taxon>
        <taxon>Myrtales</taxon>
        <taxon>Melastomataceae</taxon>
        <taxon>Melastomatoideae</taxon>
        <taxon>Melastomateae</taxon>
        <taxon>Melastoma</taxon>
    </lineage>
</organism>
<sequence length="299" mass="32931">MTSSSHQKPTPVTPSPNPSPNPTAADEDDLLLLSRATHLTRPELLRRRSRHLKRLSRCYRDHYWALMEDLKLQYRHYYWKYGLSPFKQPSSSSSAPAPNRSHADPDDDDIIPNAIPGNNLNTAEGIGENLHVERPAPPVHNAATAAVKSEAEWNGGNVTGGVNAAMSAEVNYRCAFVGCKLKAMALTTFCHLHILSDSKQMLYKACVYVIKSAQAGPILCSKPILRSTVPSYCALHLQKAQRHVSKALKNAGLNVPSSNKVAPKFHIIVAEYVRQIQAKRRAALKANVGKVVVKEEAMT</sequence>
<reference evidence="2" key="1">
    <citation type="journal article" date="2023" name="Front. Plant Sci.">
        <title>Chromosomal-level genome assembly of Melastoma candidum provides insights into trichome evolution.</title>
        <authorList>
            <person name="Zhong Y."/>
            <person name="Wu W."/>
            <person name="Sun C."/>
            <person name="Zou P."/>
            <person name="Liu Y."/>
            <person name="Dai S."/>
            <person name="Zhou R."/>
        </authorList>
    </citation>
    <scope>NUCLEOTIDE SEQUENCE [LARGE SCALE GENOMIC DNA]</scope>
</reference>
<accession>A0ACB9QUB3</accession>
<dbReference type="EMBL" id="CM042884">
    <property type="protein sequence ID" value="KAI4369767.1"/>
    <property type="molecule type" value="Genomic_DNA"/>
</dbReference>
<dbReference type="Proteomes" id="UP001057402">
    <property type="component" value="Chromosome 5"/>
</dbReference>
<keyword evidence="2" id="KW-1185">Reference proteome</keyword>
<evidence type="ECO:0000313" key="1">
    <source>
        <dbReference type="EMBL" id="KAI4369767.1"/>
    </source>
</evidence>
<evidence type="ECO:0000313" key="2">
    <source>
        <dbReference type="Proteomes" id="UP001057402"/>
    </source>
</evidence>
<proteinExistence type="predicted"/>
<comment type="caution">
    <text evidence="1">The sequence shown here is derived from an EMBL/GenBank/DDBJ whole genome shotgun (WGS) entry which is preliminary data.</text>
</comment>
<gene>
    <name evidence="1" type="ORF">MLD38_018175</name>
</gene>